<evidence type="ECO:0000256" key="1">
    <source>
        <dbReference type="SAM" id="MobiDB-lite"/>
    </source>
</evidence>
<keyword evidence="3" id="KW-1185">Reference proteome</keyword>
<organism evidence="2 3">
    <name type="scientific">Hanamia caeni</name>
    <dbReference type="NCBI Taxonomy" id="2294116"/>
    <lineage>
        <taxon>Bacteria</taxon>
        <taxon>Pseudomonadati</taxon>
        <taxon>Bacteroidota</taxon>
        <taxon>Chitinophagia</taxon>
        <taxon>Chitinophagales</taxon>
        <taxon>Chitinophagaceae</taxon>
        <taxon>Hanamia</taxon>
    </lineage>
</organism>
<sequence length="63" mass="7289">MSGKQAAGGEAQQQGRVHPSSALYEKRSKPTFNLNFYFMLIADSRRKRFDRSITKTYKVFETL</sequence>
<dbReference type="Proteomes" id="UP000267223">
    <property type="component" value="Unassembled WGS sequence"/>
</dbReference>
<proteinExistence type="predicted"/>
<dbReference type="AlphaFoldDB" id="A0A3M9NAY1"/>
<gene>
    <name evidence="2" type="ORF">EFY79_14845</name>
</gene>
<accession>A0A3M9NAY1</accession>
<evidence type="ECO:0000313" key="3">
    <source>
        <dbReference type="Proteomes" id="UP000267223"/>
    </source>
</evidence>
<feature type="region of interest" description="Disordered" evidence="1">
    <location>
        <begin position="1"/>
        <end position="24"/>
    </location>
</feature>
<evidence type="ECO:0000313" key="2">
    <source>
        <dbReference type="EMBL" id="RNI34944.1"/>
    </source>
</evidence>
<dbReference type="EMBL" id="RJJR01000012">
    <property type="protein sequence ID" value="RNI34944.1"/>
    <property type="molecule type" value="Genomic_DNA"/>
</dbReference>
<protein>
    <submittedName>
        <fullName evidence="2">Uncharacterized protein</fullName>
    </submittedName>
</protein>
<comment type="caution">
    <text evidence="2">The sequence shown here is derived from an EMBL/GenBank/DDBJ whole genome shotgun (WGS) entry which is preliminary data.</text>
</comment>
<name>A0A3M9NAY1_9BACT</name>
<feature type="compositionally biased region" description="Low complexity" evidence="1">
    <location>
        <begin position="1"/>
        <end position="15"/>
    </location>
</feature>
<reference evidence="2 3" key="1">
    <citation type="submission" date="2018-11" db="EMBL/GenBank/DDBJ databases">
        <title>Draft genome sequence of Ferruginibacter sp. BO-59.</title>
        <authorList>
            <person name="Im W.T."/>
        </authorList>
    </citation>
    <scope>NUCLEOTIDE SEQUENCE [LARGE SCALE GENOMIC DNA]</scope>
    <source>
        <strain evidence="2 3">BO-59</strain>
    </source>
</reference>